<accession>A0AC58MX04</accession>
<gene>
    <name evidence="2" type="primary">Ascc3</name>
</gene>
<name>A0AC58MX04_CASCN</name>
<evidence type="ECO:0000313" key="2">
    <source>
        <dbReference type="RefSeq" id="XP_073933935.1"/>
    </source>
</evidence>
<dbReference type="RefSeq" id="XP_073933935.1">
    <property type="nucleotide sequence ID" value="XM_074077834.1"/>
</dbReference>
<organism evidence="1 2">
    <name type="scientific">Castor canadensis</name>
    <name type="common">American beaver</name>
    <dbReference type="NCBI Taxonomy" id="51338"/>
    <lineage>
        <taxon>Eukaryota</taxon>
        <taxon>Metazoa</taxon>
        <taxon>Chordata</taxon>
        <taxon>Craniata</taxon>
        <taxon>Vertebrata</taxon>
        <taxon>Euteleostomi</taxon>
        <taxon>Mammalia</taxon>
        <taxon>Eutheria</taxon>
        <taxon>Euarchontoglires</taxon>
        <taxon>Glires</taxon>
        <taxon>Rodentia</taxon>
        <taxon>Castorimorpha</taxon>
        <taxon>Castoridae</taxon>
        <taxon>Castor</taxon>
    </lineage>
</organism>
<sequence length="1091" mass="124007">MALPRLTGALRSFSNVTKQDNYNEEVADLKLKRSRLQEQVLDLGLTWKKIVKFLNEKLEKSKMQNINEDLKDILQAAKQIVGPDNGREAIESGAAFLFMTFHLKDSVGHMETKAIKHMFGPFPSSSATAACDAINRIVSHFSQDEITAFVQLSEKECSDRVFFGKNLVFSFDMHDLDHFDELPVNGEAQKTISLDYKKFVNEHFQEHSTPELKPVEKSNGSFLWCEVEKYLNATLKEMTEAPRIEDLCCTLYDMLASVKSGDELQDELFELLGPEGLDLIEKLLQNRITIVDRFLNSSNDHKFQVLQDNCKKILGENAKPNYGCQVTIQSEQEKQLMKQYRREEKRIARREKKGGEDGEVFGEGLSSFDPKELRTLREQALLNARSAPLLSRQRDMDVEKIRYPHVYDSQAEARKTSAFIAGAKMILPEGIQRENNKLYEEIRIPYSEPMPVGFEEKPVYIQDLDEIGQLAFKGMKRLNRIQSIVFETAYNTNENMLICAPTGAGKTNIAMLTVLHEIRQHLQQGVIKKNEFKIVYVAPMKALAAEMTNYFSKRLEPLGIVVKELTGDMQLSKNEILRTQMLVTTPEKWDVVTRKSVGDVALSQIVKLLILDEVHLLHEDRGPVLESIVARTLRQVESTQSMIRILGLSATLPNYLDVATFLHVNPCIGLFYFDGRFRPVPLGQTFLGIKSANKMQQLNNMDEVCYESVLKQVKAGHQVMVFVHARNATVKTAMSLIERAKNCGQIFCFLPIQGPEYGHAEKQVQKSRNKQVRELFPDGFSIHHAGMLRQDRNLVENLFSNGHIKVLVCTATLAWGVNLPAHAVVIKGTQIYAAKRGSFVDLGILDVMQIFGRAGRPQFDKFGEGIIITTHEKLSHYLTLLTQQNPIESQFLESLADNLNAEIALGTVTNVEEAVKWISYTYLYVRMRANPLVYGISHKAYQIDPTLRKHREQLVIEVGRKLDKAQMIRFEERTGYFSSTDLGRTASHYYIKYNTIETFNQLFDAHKTEGDIFAIVSKAEEFDQIKVREEEIEELDALLNNFCELSAPGGVENSYGKINILLQTYISRGEMDSFSLISDSAYVAQVTFCIM</sequence>
<evidence type="ECO:0000313" key="1">
    <source>
        <dbReference type="Proteomes" id="UP001732720"/>
    </source>
</evidence>
<reference evidence="2" key="1">
    <citation type="submission" date="2025-08" db="UniProtKB">
        <authorList>
            <consortium name="RefSeq"/>
        </authorList>
    </citation>
    <scope>IDENTIFICATION</scope>
</reference>
<protein>
    <submittedName>
        <fullName evidence="2">Activating signal cointegrator 1 complex subunit 3 isoform X7</fullName>
    </submittedName>
</protein>
<dbReference type="Proteomes" id="UP001732720">
    <property type="component" value="Chromosome 1"/>
</dbReference>
<proteinExistence type="predicted"/>
<keyword evidence="1" id="KW-1185">Reference proteome</keyword>